<name>A0A9Q7ALG9_9BACT</name>
<gene>
    <name evidence="3" type="ORF">KAR29_09715</name>
</gene>
<dbReference type="InterPro" id="IPR013078">
    <property type="entry name" value="His_Pase_superF_clade-1"/>
</dbReference>
<protein>
    <submittedName>
        <fullName evidence="3">Histidine phosphatase family protein</fullName>
    </submittedName>
</protein>
<evidence type="ECO:0000313" key="3">
    <source>
        <dbReference type="EMBL" id="QTX31633.1"/>
    </source>
</evidence>
<organism evidence="3 4">
    <name type="scientific">Aminithiophilus ramosus</name>
    <dbReference type="NCBI Taxonomy" id="3029084"/>
    <lineage>
        <taxon>Bacteria</taxon>
        <taxon>Thermotogati</taxon>
        <taxon>Synergistota</taxon>
        <taxon>Synergistia</taxon>
        <taxon>Synergistales</taxon>
        <taxon>Aminithiophilaceae</taxon>
        <taxon>Aminithiophilus</taxon>
    </lineage>
</organism>
<dbReference type="InterPro" id="IPR029033">
    <property type="entry name" value="His_PPase_superfam"/>
</dbReference>
<feature type="active site" description="Proton donor/acceptor" evidence="1">
    <location>
        <position position="86"/>
    </location>
</feature>
<dbReference type="AlphaFoldDB" id="A0A9Q7ALG9"/>
<dbReference type="SUPFAM" id="SSF53254">
    <property type="entry name" value="Phosphoglycerate mutase-like"/>
    <property type="match status" value="1"/>
</dbReference>
<evidence type="ECO:0000256" key="1">
    <source>
        <dbReference type="PIRSR" id="PIRSR613078-1"/>
    </source>
</evidence>
<dbReference type="CDD" id="cd07067">
    <property type="entry name" value="HP_PGM_like"/>
    <property type="match status" value="1"/>
</dbReference>
<dbReference type="PANTHER" id="PTHR48100:SF1">
    <property type="entry name" value="HISTIDINE PHOSPHATASE FAMILY PROTEIN-RELATED"/>
    <property type="match status" value="1"/>
</dbReference>
<dbReference type="Pfam" id="PF00300">
    <property type="entry name" value="His_Phos_1"/>
    <property type="match status" value="1"/>
</dbReference>
<dbReference type="Proteomes" id="UP000671879">
    <property type="component" value="Chromosome"/>
</dbReference>
<reference evidence="4" key="1">
    <citation type="submission" date="2021-04" db="EMBL/GenBank/DDBJ databases">
        <title>A novel Synergistetes isolate from a pyrite-forming mixed culture.</title>
        <authorList>
            <person name="Bunk B."/>
            <person name="Sproer C."/>
            <person name="Spring S."/>
            <person name="Pester M."/>
        </authorList>
    </citation>
    <scope>NUCLEOTIDE SEQUENCE [LARGE SCALE GENOMIC DNA]</scope>
    <source>
        <strain evidence="4">J.5.4.2-T.3.5.2</strain>
    </source>
</reference>
<dbReference type="GO" id="GO:0016791">
    <property type="term" value="F:phosphatase activity"/>
    <property type="evidence" value="ECO:0007669"/>
    <property type="project" value="TreeGrafter"/>
</dbReference>
<evidence type="ECO:0000313" key="4">
    <source>
        <dbReference type="Proteomes" id="UP000671879"/>
    </source>
</evidence>
<dbReference type="RefSeq" id="WP_274372801.1">
    <property type="nucleotide sequence ID" value="NZ_CP072943.1"/>
</dbReference>
<dbReference type="PANTHER" id="PTHR48100">
    <property type="entry name" value="BROAD-SPECIFICITY PHOSPHATASE YOR283W-RELATED"/>
    <property type="match status" value="1"/>
</dbReference>
<feature type="binding site" evidence="2">
    <location>
        <begin position="10"/>
        <end position="17"/>
    </location>
    <ligand>
        <name>substrate</name>
    </ligand>
</feature>
<dbReference type="Gene3D" id="3.40.50.1240">
    <property type="entry name" value="Phosphoglycerate mutase-like"/>
    <property type="match status" value="1"/>
</dbReference>
<accession>A0A9Q7ALG9</accession>
<sequence>MKHRRLLLARHGRTDWNRTFRYQGTTDVPLDDGGREQARRLGLRLKREPLVRIVASPLVRAVETASLVSSSLLEAPPTTYSPQLAELDFGLWEGLSVAEVMERHGDLYRAWREDPFSVEPPGGEPFLSAVDRVGKALAPLLHEGEGTYLVVCHGGTIRAALASLLRLPPDLVWKIRQDNCALTAVDVWDAEPTLAFSNDQAHLLVEEALIDAIPLPR</sequence>
<evidence type="ECO:0000256" key="2">
    <source>
        <dbReference type="PIRSR" id="PIRSR613078-2"/>
    </source>
</evidence>
<proteinExistence type="predicted"/>
<dbReference type="InterPro" id="IPR050275">
    <property type="entry name" value="PGM_Phosphatase"/>
</dbReference>
<dbReference type="EMBL" id="CP072943">
    <property type="protein sequence ID" value="QTX31633.1"/>
    <property type="molecule type" value="Genomic_DNA"/>
</dbReference>
<feature type="active site" description="Tele-phosphohistidine intermediate" evidence="1">
    <location>
        <position position="11"/>
    </location>
</feature>
<keyword evidence="4" id="KW-1185">Reference proteome</keyword>
<dbReference type="SMART" id="SM00855">
    <property type="entry name" value="PGAM"/>
    <property type="match status" value="1"/>
</dbReference>
<dbReference type="GO" id="GO:0005737">
    <property type="term" value="C:cytoplasm"/>
    <property type="evidence" value="ECO:0007669"/>
    <property type="project" value="TreeGrafter"/>
</dbReference>
<feature type="binding site" evidence="2">
    <location>
        <position position="60"/>
    </location>
    <ligand>
        <name>substrate</name>
    </ligand>
</feature>
<dbReference type="KEGG" id="aram:KAR29_09715"/>